<keyword evidence="4" id="KW-1185">Reference proteome</keyword>
<protein>
    <submittedName>
        <fullName evidence="3">Nucleotidyltransferase family protein</fullName>
    </submittedName>
</protein>
<dbReference type="RefSeq" id="WP_265720655.1">
    <property type="nucleotide sequence ID" value="NZ_JAPIVK010000004.1"/>
</dbReference>
<gene>
    <name evidence="3" type="ORF">ACFSKX_02700</name>
</gene>
<reference evidence="4" key="1">
    <citation type="journal article" date="2019" name="Int. J. Syst. Evol. Microbiol.">
        <title>The Global Catalogue of Microorganisms (GCM) 10K type strain sequencing project: providing services to taxonomists for standard genome sequencing and annotation.</title>
        <authorList>
            <consortium name="The Broad Institute Genomics Platform"/>
            <consortium name="The Broad Institute Genome Sequencing Center for Infectious Disease"/>
            <person name="Wu L."/>
            <person name="Ma J."/>
        </authorList>
    </citation>
    <scope>NUCLEOTIDE SEQUENCE [LARGE SCALE GENOMIC DNA]</scope>
    <source>
        <strain evidence="4">KCTC 12848</strain>
    </source>
</reference>
<name>A0ABW5E8H7_9GAMM</name>
<comment type="caution">
    <text evidence="3">The sequence shown here is derived from an EMBL/GenBank/DDBJ whole genome shotgun (WGS) entry which is preliminary data.</text>
</comment>
<keyword evidence="1" id="KW-0460">Magnesium</keyword>
<dbReference type="Pfam" id="PF12804">
    <property type="entry name" value="NTP_transf_3"/>
    <property type="match status" value="1"/>
</dbReference>
<sequence>MEPIQPIILAAGASRRFGRCKLLLQGNGKTLLQQCVDKLEASALPAPLVITGAWHRELARTHPHLALRENRDWHSGMGSSLACAIRQLPGNCDATLVLLADQVAVDDTDIRQLIDAWNRRSENIVCSFYAGRRGAPAIFPRRIFPQLMELRGDRGARDLLRNPRETITAVALPHGATDIDTPQDWEAHQCK</sequence>
<dbReference type="EMBL" id="JBHUJD010000002">
    <property type="protein sequence ID" value="MFD2309313.1"/>
    <property type="molecule type" value="Genomic_DNA"/>
</dbReference>
<evidence type="ECO:0000256" key="1">
    <source>
        <dbReference type="ARBA" id="ARBA00022842"/>
    </source>
</evidence>
<dbReference type="PANTHER" id="PTHR43777:SF1">
    <property type="entry name" value="MOLYBDENUM COFACTOR CYTIDYLYLTRANSFERASE"/>
    <property type="match status" value="1"/>
</dbReference>
<evidence type="ECO:0000313" key="4">
    <source>
        <dbReference type="Proteomes" id="UP001597425"/>
    </source>
</evidence>
<evidence type="ECO:0000259" key="2">
    <source>
        <dbReference type="Pfam" id="PF12804"/>
    </source>
</evidence>
<dbReference type="Proteomes" id="UP001597425">
    <property type="component" value="Unassembled WGS sequence"/>
</dbReference>
<feature type="domain" description="MobA-like NTP transferase" evidence="2">
    <location>
        <begin position="7"/>
        <end position="162"/>
    </location>
</feature>
<dbReference type="InterPro" id="IPR025877">
    <property type="entry name" value="MobA-like_NTP_Trfase"/>
</dbReference>
<accession>A0ABW5E8H7</accession>
<dbReference type="SUPFAM" id="SSF53448">
    <property type="entry name" value="Nucleotide-diphospho-sugar transferases"/>
    <property type="match status" value="1"/>
</dbReference>
<proteinExistence type="predicted"/>
<evidence type="ECO:0000313" key="3">
    <source>
        <dbReference type="EMBL" id="MFD2309313.1"/>
    </source>
</evidence>
<organism evidence="3 4">
    <name type="scientific">Microbulbifer halophilus</name>
    <dbReference type="NCBI Taxonomy" id="453963"/>
    <lineage>
        <taxon>Bacteria</taxon>
        <taxon>Pseudomonadati</taxon>
        <taxon>Pseudomonadota</taxon>
        <taxon>Gammaproteobacteria</taxon>
        <taxon>Cellvibrionales</taxon>
        <taxon>Microbulbiferaceae</taxon>
        <taxon>Microbulbifer</taxon>
    </lineage>
</organism>
<dbReference type="InterPro" id="IPR029044">
    <property type="entry name" value="Nucleotide-diphossugar_trans"/>
</dbReference>
<dbReference type="CDD" id="cd04182">
    <property type="entry name" value="GT_2_like_f"/>
    <property type="match status" value="1"/>
</dbReference>
<dbReference type="Gene3D" id="3.90.550.10">
    <property type="entry name" value="Spore Coat Polysaccharide Biosynthesis Protein SpsA, Chain A"/>
    <property type="match status" value="1"/>
</dbReference>
<dbReference type="PANTHER" id="PTHR43777">
    <property type="entry name" value="MOLYBDENUM COFACTOR CYTIDYLYLTRANSFERASE"/>
    <property type="match status" value="1"/>
</dbReference>